<evidence type="ECO:0000313" key="3">
    <source>
        <dbReference type="Proteomes" id="UP000521676"/>
    </source>
</evidence>
<accession>A0A8T7M1J8</accession>
<evidence type="ECO:0000313" key="1">
    <source>
        <dbReference type="EMBL" id="NWJ46009.1"/>
    </source>
</evidence>
<dbReference type="RefSeq" id="WP_341469760.1">
    <property type="nucleotide sequence ID" value="NZ_CP128399.1"/>
</dbReference>
<reference evidence="2" key="2">
    <citation type="journal article" date="2024" name="Nature">
        <title>Anoxygenic phototroph of the Chloroflexota uses a type I reaction centre.</title>
        <authorList>
            <person name="Tsuji J.M."/>
            <person name="Shaw N.A."/>
            <person name="Nagashima S."/>
            <person name="Venkiteswaran J.J."/>
            <person name="Schiff S.L."/>
            <person name="Watanabe T."/>
            <person name="Fukui M."/>
            <person name="Hanada S."/>
            <person name="Tank M."/>
            <person name="Neufeld J.D."/>
        </authorList>
    </citation>
    <scope>NUCLEOTIDE SEQUENCE</scope>
    <source>
        <strain evidence="2">L227-S17</strain>
    </source>
</reference>
<dbReference type="EMBL" id="JACATZ010000001">
    <property type="protein sequence ID" value="NWJ46009.1"/>
    <property type="molecule type" value="Genomic_DNA"/>
</dbReference>
<gene>
    <name evidence="1" type="ORF">HXX08_09040</name>
    <name evidence="2" type="ORF">OZ401_001152</name>
</gene>
<name>A0A8T7M1J8_9CHLR</name>
<dbReference type="Proteomes" id="UP001431572">
    <property type="component" value="Chromosome 1"/>
</dbReference>
<sequence>MPRKSFKEYQREGTPRSRMRYKAWQQTQLTLWFNQRLETLRKEAVEAFWAANSTGEGEPIPAELVEKLESIEQKAEAIAGLEVEIFQASEHGCSACASHGAAFAWENESSRCEEIAQRILAELGEYSPEK</sequence>
<protein>
    <submittedName>
        <fullName evidence="1">Uncharacterized protein</fullName>
    </submittedName>
</protein>
<dbReference type="EMBL" id="CP128399">
    <property type="protein sequence ID" value="WJW67869.1"/>
    <property type="molecule type" value="Genomic_DNA"/>
</dbReference>
<reference evidence="1 3" key="1">
    <citation type="submission" date="2020-06" db="EMBL/GenBank/DDBJ databases">
        <title>Anoxygenic phototrophic Chloroflexota member uses a Type I reaction center.</title>
        <authorList>
            <person name="Tsuji J.M."/>
            <person name="Shaw N.A."/>
            <person name="Nagashima S."/>
            <person name="Venkiteswaran J."/>
            <person name="Schiff S.L."/>
            <person name="Hanada S."/>
            <person name="Tank M."/>
            <person name="Neufeld J.D."/>
        </authorList>
    </citation>
    <scope>NUCLEOTIDE SEQUENCE [LARGE SCALE GENOMIC DNA]</scope>
    <source>
        <strain evidence="1">L227-S17</strain>
    </source>
</reference>
<dbReference type="Proteomes" id="UP000521676">
    <property type="component" value="Unassembled WGS sequence"/>
</dbReference>
<organism evidence="1 3">
    <name type="scientific">Candidatus Chlorohelix allophototropha</name>
    <dbReference type="NCBI Taxonomy" id="3003348"/>
    <lineage>
        <taxon>Bacteria</taxon>
        <taxon>Bacillati</taxon>
        <taxon>Chloroflexota</taxon>
        <taxon>Chloroflexia</taxon>
        <taxon>Candidatus Chloroheliales</taxon>
        <taxon>Candidatus Chloroheliaceae</taxon>
        <taxon>Candidatus Chlorohelix</taxon>
    </lineage>
</organism>
<proteinExistence type="predicted"/>
<evidence type="ECO:0000313" key="4">
    <source>
        <dbReference type="Proteomes" id="UP001431572"/>
    </source>
</evidence>
<keyword evidence="4" id="KW-1185">Reference proteome</keyword>
<evidence type="ECO:0000313" key="2">
    <source>
        <dbReference type="EMBL" id="WJW67869.1"/>
    </source>
</evidence>
<dbReference type="AlphaFoldDB" id="A0A8T7M1J8"/>